<evidence type="ECO:0000256" key="1">
    <source>
        <dbReference type="SAM" id="Phobius"/>
    </source>
</evidence>
<feature type="transmembrane region" description="Helical" evidence="1">
    <location>
        <begin position="48"/>
        <end position="67"/>
    </location>
</feature>
<keyword evidence="1" id="KW-1133">Transmembrane helix</keyword>
<feature type="transmembrane region" description="Helical" evidence="1">
    <location>
        <begin position="73"/>
        <end position="94"/>
    </location>
</feature>
<evidence type="ECO:0000313" key="3">
    <source>
        <dbReference type="Proteomes" id="UP000277928"/>
    </source>
</evidence>
<sequence>IKGVESSPKGVCEFEKRFMLPVEEFELKWCRSRWKSSSSWTPDRIDRLSSIIFPAFFACFNASFTYISDLLVLVFRIFILAISKVIVSYENLFVQSSKPIYLI</sequence>
<dbReference type="STRING" id="42156.A0A3P7K5V8"/>
<dbReference type="AlphaFoldDB" id="A0A3P7K5V8"/>
<evidence type="ECO:0000313" key="2">
    <source>
        <dbReference type="EMBL" id="VDM92872.1"/>
    </source>
</evidence>
<keyword evidence="1" id="KW-0812">Transmembrane</keyword>
<keyword evidence="3" id="KW-1185">Reference proteome</keyword>
<reference evidence="2 3" key="1">
    <citation type="submission" date="2018-08" db="EMBL/GenBank/DDBJ databases">
        <authorList>
            <person name="Laetsch R D."/>
            <person name="Stevens L."/>
            <person name="Kumar S."/>
            <person name="Blaxter L. M."/>
        </authorList>
    </citation>
    <scope>NUCLEOTIDE SEQUENCE [LARGE SCALE GENOMIC DNA]</scope>
</reference>
<dbReference type="Proteomes" id="UP000277928">
    <property type="component" value="Unassembled WGS sequence"/>
</dbReference>
<dbReference type="OrthoDB" id="5812168at2759"/>
<dbReference type="EMBL" id="UYRX01002180">
    <property type="protein sequence ID" value="VDM92872.1"/>
    <property type="molecule type" value="Genomic_DNA"/>
</dbReference>
<proteinExistence type="predicted"/>
<accession>A0A3P7K5V8</accession>
<dbReference type="OMA" id="FACFNAS"/>
<feature type="non-terminal residue" evidence="2">
    <location>
        <position position="1"/>
    </location>
</feature>
<keyword evidence="1" id="KW-0472">Membrane</keyword>
<gene>
    <name evidence="2" type="ORF">NLS_LOCUS9959</name>
</gene>
<name>A0A3P7K5V8_LITSI</name>
<organism evidence="2 3">
    <name type="scientific">Litomosoides sigmodontis</name>
    <name type="common">Filarial nematode worm</name>
    <dbReference type="NCBI Taxonomy" id="42156"/>
    <lineage>
        <taxon>Eukaryota</taxon>
        <taxon>Metazoa</taxon>
        <taxon>Ecdysozoa</taxon>
        <taxon>Nematoda</taxon>
        <taxon>Chromadorea</taxon>
        <taxon>Rhabditida</taxon>
        <taxon>Spirurina</taxon>
        <taxon>Spiruromorpha</taxon>
        <taxon>Filarioidea</taxon>
        <taxon>Onchocercidae</taxon>
        <taxon>Litomosoides</taxon>
    </lineage>
</organism>
<protein>
    <submittedName>
        <fullName evidence="2">Uncharacterized protein</fullName>
    </submittedName>
</protein>